<dbReference type="EMBL" id="JTDY01000796">
    <property type="protein sequence ID" value="KOB75844.1"/>
    <property type="molecule type" value="Genomic_DNA"/>
</dbReference>
<dbReference type="Gene3D" id="3.40.50.10540">
    <property type="entry name" value="Crotonobetainyl-coa:carnitine coa-transferase, domain 1"/>
    <property type="match status" value="1"/>
</dbReference>
<dbReference type="InterPro" id="IPR050509">
    <property type="entry name" value="CoA-transferase_III"/>
</dbReference>
<dbReference type="GO" id="GO:0005739">
    <property type="term" value="C:mitochondrion"/>
    <property type="evidence" value="ECO:0007669"/>
    <property type="project" value="TreeGrafter"/>
</dbReference>
<dbReference type="SUPFAM" id="SSF89796">
    <property type="entry name" value="CoA-transferase family III (CaiB/BaiF)"/>
    <property type="match status" value="1"/>
</dbReference>
<dbReference type="GO" id="GO:0008206">
    <property type="term" value="P:bile acid metabolic process"/>
    <property type="evidence" value="ECO:0007669"/>
    <property type="project" value="TreeGrafter"/>
</dbReference>
<dbReference type="AlphaFoldDB" id="A0A0L7LKE9"/>
<dbReference type="Proteomes" id="UP000037510">
    <property type="component" value="Unassembled WGS sequence"/>
</dbReference>
<organism evidence="2 3">
    <name type="scientific">Operophtera brumata</name>
    <name type="common">Winter moth</name>
    <name type="synonym">Phalaena brumata</name>
    <dbReference type="NCBI Taxonomy" id="104452"/>
    <lineage>
        <taxon>Eukaryota</taxon>
        <taxon>Metazoa</taxon>
        <taxon>Ecdysozoa</taxon>
        <taxon>Arthropoda</taxon>
        <taxon>Hexapoda</taxon>
        <taxon>Insecta</taxon>
        <taxon>Pterygota</taxon>
        <taxon>Neoptera</taxon>
        <taxon>Endopterygota</taxon>
        <taxon>Lepidoptera</taxon>
        <taxon>Glossata</taxon>
        <taxon>Ditrysia</taxon>
        <taxon>Geometroidea</taxon>
        <taxon>Geometridae</taxon>
        <taxon>Larentiinae</taxon>
        <taxon>Operophtera</taxon>
    </lineage>
</organism>
<protein>
    <submittedName>
        <fullName evidence="2">Alpha-methylacyl-CoA racemase</fullName>
    </submittedName>
</protein>
<accession>A0A0L7LKE9</accession>
<name>A0A0L7LKE9_OPEBR</name>
<comment type="similarity">
    <text evidence="1">Belongs to the CoA-transferase III family.</text>
</comment>
<dbReference type="InterPro" id="IPR044855">
    <property type="entry name" value="CoA-Trfase_III_dom3_sf"/>
</dbReference>
<dbReference type="PANTHER" id="PTHR48228:SF5">
    <property type="entry name" value="ALPHA-METHYLACYL-COA RACEMASE"/>
    <property type="match status" value="1"/>
</dbReference>
<dbReference type="STRING" id="104452.A0A0L7LKE9"/>
<proteinExistence type="inferred from homology"/>
<evidence type="ECO:0000256" key="1">
    <source>
        <dbReference type="ARBA" id="ARBA00008383"/>
    </source>
</evidence>
<dbReference type="InterPro" id="IPR003673">
    <property type="entry name" value="CoA-Trfase_fam_III"/>
</dbReference>
<evidence type="ECO:0000313" key="2">
    <source>
        <dbReference type="EMBL" id="KOB75844.1"/>
    </source>
</evidence>
<dbReference type="InterPro" id="IPR023606">
    <property type="entry name" value="CoA-Trfase_III_dom_1_sf"/>
</dbReference>
<comment type="caution">
    <text evidence="2">The sequence shown here is derived from an EMBL/GenBank/DDBJ whole genome shotgun (WGS) entry which is preliminary data.</text>
</comment>
<reference evidence="2 3" key="1">
    <citation type="journal article" date="2015" name="Genome Biol. Evol.">
        <title>The genome of winter moth (Operophtera brumata) provides a genomic perspective on sexual dimorphism and phenology.</title>
        <authorList>
            <person name="Derks M.F."/>
            <person name="Smit S."/>
            <person name="Salis L."/>
            <person name="Schijlen E."/>
            <person name="Bossers A."/>
            <person name="Mateman C."/>
            <person name="Pijl A.S."/>
            <person name="de Ridder D."/>
            <person name="Groenen M.A."/>
            <person name="Visser M.E."/>
            <person name="Megens H.J."/>
        </authorList>
    </citation>
    <scope>NUCLEOTIDE SEQUENCE [LARGE SCALE GENOMIC DNA]</scope>
    <source>
        <strain evidence="2">WM2013NL</strain>
        <tissue evidence="2">Head and thorax</tissue>
    </source>
</reference>
<keyword evidence="3" id="KW-1185">Reference proteome</keyword>
<evidence type="ECO:0000313" key="3">
    <source>
        <dbReference type="Proteomes" id="UP000037510"/>
    </source>
</evidence>
<dbReference type="Gene3D" id="3.30.1540.10">
    <property type="entry name" value="formyl-coa transferase, domain 3"/>
    <property type="match status" value="1"/>
</dbReference>
<sequence>MALKGLKVVEIMGLAPGPLCGTILADFGATVTVVQRIEPAPFDVMSNGKKLLSINLKTKEGVKVMRKLSANSDIFLDTFRPGVMENLGLGPKLLLQENPRLVYARLTGYGQEGYLKTEAGHDINYVAMSGILSLLSRNNQPPTPPVNLLADFAGGSLMCVLGILLALFERSESGKGQIVDCGMTEGLAYLATWLFKSRRLPIWSGKPGTNALDGGLSQYGTYKTRDGKFMAVGALEPQFYENFLRALDLSDDEYSQITNYDTSRNKLEEIFLTKTQNEWSEIFENTNACVTPVLDLDSIDKSKYYSNGKSFYRDSADMIVPETAPKLSRTPGTSVGRKPIPVHGQHTYEILRELGYSNQSINALVQNGCVYSAQKSNL</sequence>
<dbReference type="GO" id="GO:0008111">
    <property type="term" value="F:alpha-methylacyl-CoA racemase activity"/>
    <property type="evidence" value="ECO:0007669"/>
    <property type="project" value="TreeGrafter"/>
</dbReference>
<dbReference type="Pfam" id="PF02515">
    <property type="entry name" value="CoA_transf_3"/>
    <property type="match status" value="1"/>
</dbReference>
<dbReference type="PANTHER" id="PTHR48228">
    <property type="entry name" value="SUCCINYL-COA--D-CITRAMALATE COA-TRANSFERASE"/>
    <property type="match status" value="1"/>
</dbReference>
<gene>
    <name evidence="2" type="ORF">OBRU01_06707</name>
</gene>